<name>A0A644Z516_9ZZZZ</name>
<evidence type="ECO:0000256" key="1">
    <source>
        <dbReference type="ARBA" id="ARBA00004651"/>
    </source>
</evidence>
<keyword evidence="4" id="KW-1003">Cell membrane</keyword>
<evidence type="ECO:0000256" key="6">
    <source>
        <dbReference type="ARBA" id="ARBA00022989"/>
    </source>
</evidence>
<dbReference type="PANTHER" id="PTHR33451">
    <property type="entry name" value="MALATE-2H(+)/NA(+)-LACTATE ANTIPORTER"/>
    <property type="match status" value="1"/>
</dbReference>
<keyword evidence="7 9" id="KW-0472">Membrane</keyword>
<evidence type="ECO:0000256" key="9">
    <source>
        <dbReference type="SAM" id="Phobius"/>
    </source>
</evidence>
<evidence type="ECO:0000256" key="3">
    <source>
        <dbReference type="ARBA" id="ARBA00022449"/>
    </source>
</evidence>
<evidence type="ECO:0000256" key="5">
    <source>
        <dbReference type="ARBA" id="ARBA00022692"/>
    </source>
</evidence>
<keyword evidence="3" id="KW-0050">Antiport</keyword>
<evidence type="ECO:0000256" key="4">
    <source>
        <dbReference type="ARBA" id="ARBA00022475"/>
    </source>
</evidence>
<feature type="transmembrane region" description="Helical" evidence="9">
    <location>
        <begin position="6"/>
        <end position="25"/>
    </location>
</feature>
<dbReference type="InterPro" id="IPR052180">
    <property type="entry name" value="NhaC_Na-H+_Antiporter"/>
</dbReference>
<evidence type="ECO:0000256" key="8">
    <source>
        <dbReference type="ARBA" id="ARBA00038435"/>
    </source>
</evidence>
<dbReference type="AlphaFoldDB" id="A0A644Z516"/>
<feature type="transmembrane region" description="Helical" evidence="9">
    <location>
        <begin position="161"/>
        <end position="183"/>
    </location>
</feature>
<evidence type="ECO:0000256" key="2">
    <source>
        <dbReference type="ARBA" id="ARBA00022448"/>
    </source>
</evidence>
<comment type="subcellular location">
    <subcellularLocation>
        <location evidence="1">Cell membrane</location>
        <topology evidence="1">Multi-pass membrane protein</topology>
    </subcellularLocation>
</comment>
<evidence type="ECO:0000259" key="10">
    <source>
        <dbReference type="Pfam" id="PF03553"/>
    </source>
</evidence>
<dbReference type="InterPro" id="IPR018461">
    <property type="entry name" value="Na/H_Antiport_NhaC-like_C"/>
</dbReference>
<comment type="caution">
    <text evidence="11">The sequence shown here is derived from an EMBL/GenBank/DDBJ whole genome shotgun (WGS) entry which is preliminary data.</text>
</comment>
<keyword evidence="6 9" id="KW-1133">Transmembrane helix</keyword>
<accession>A0A644Z516</accession>
<evidence type="ECO:0000256" key="7">
    <source>
        <dbReference type="ARBA" id="ARBA00023136"/>
    </source>
</evidence>
<dbReference type="Pfam" id="PF03553">
    <property type="entry name" value="Na_H_antiporter"/>
    <property type="match status" value="1"/>
</dbReference>
<sequence length="199" mass="21591">MTLGAGVVLAGIIGIISGDFNILGFAQNIYTGFTGMFEIFLLSLIIGGLSELCAHYGGIQWMLEKINKLVKSKRSAQIGISSLVSLCDIATANNTIAIIIAGQPSREICEKYEVDPRKSASLLDIWSCVFQGILPYSAQVLIACGLTAGLVSPTQLLPLLWYPYLLGLFAIISLFVPFAEGVIKKNPWNFKTWSAEKNK</sequence>
<comment type="similarity">
    <text evidence="8">Belongs to the NhaC Na(+)/H(+) (TC 2.A.35) antiporter family.</text>
</comment>
<dbReference type="EMBL" id="VSSQ01007447">
    <property type="protein sequence ID" value="MPM35956.1"/>
    <property type="molecule type" value="Genomic_DNA"/>
</dbReference>
<proteinExistence type="inferred from homology"/>
<feature type="domain" description="Na+/H+ antiporter NhaC-like C-terminal" evidence="10">
    <location>
        <begin position="21"/>
        <end position="175"/>
    </location>
</feature>
<organism evidence="11">
    <name type="scientific">bioreactor metagenome</name>
    <dbReference type="NCBI Taxonomy" id="1076179"/>
    <lineage>
        <taxon>unclassified sequences</taxon>
        <taxon>metagenomes</taxon>
        <taxon>ecological metagenomes</taxon>
    </lineage>
</organism>
<evidence type="ECO:0000313" key="11">
    <source>
        <dbReference type="EMBL" id="MPM35956.1"/>
    </source>
</evidence>
<reference evidence="11" key="1">
    <citation type="submission" date="2019-08" db="EMBL/GenBank/DDBJ databases">
        <authorList>
            <person name="Kucharzyk K."/>
            <person name="Murdoch R.W."/>
            <person name="Higgins S."/>
            <person name="Loffler F."/>
        </authorList>
    </citation>
    <scope>NUCLEOTIDE SEQUENCE</scope>
</reference>
<dbReference type="PANTHER" id="PTHR33451:SF4">
    <property type="entry name" value="NA+_H+ ANTIPORTER"/>
    <property type="match status" value="1"/>
</dbReference>
<feature type="transmembrane region" description="Helical" evidence="9">
    <location>
        <begin position="122"/>
        <end position="149"/>
    </location>
</feature>
<protein>
    <recommendedName>
        <fullName evidence="10">Na+/H+ antiporter NhaC-like C-terminal domain-containing protein</fullName>
    </recommendedName>
</protein>
<keyword evidence="5 9" id="KW-0812">Transmembrane</keyword>
<dbReference type="GO" id="GO:0005886">
    <property type="term" value="C:plasma membrane"/>
    <property type="evidence" value="ECO:0007669"/>
    <property type="project" value="UniProtKB-SubCell"/>
</dbReference>
<gene>
    <name evidence="11" type="ORF">SDC9_82550</name>
</gene>
<dbReference type="GO" id="GO:0015297">
    <property type="term" value="F:antiporter activity"/>
    <property type="evidence" value="ECO:0007669"/>
    <property type="project" value="UniProtKB-KW"/>
</dbReference>
<feature type="transmembrane region" description="Helical" evidence="9">
    <location>
        <begin position="37"/>
        <end position="58"/>
    </location>
</feature>
<keyword evidence="2" id="KW-0813">Transport</keyword>